<evidence type="ECO:0000256" key="1">
    <source>
        <dbReference type="SAM" id="Phobius"/>
    </source>
</evidence>
<reference evidence="2 3" key="2">
    <citation type="submission" date="2018-09" db="EMBL/GenBank/DDBJ databases">
        <title>Giant CbK-like Caulobacter bacteriophages have genetically divergent genomes.</title>
        <authorList>
            <person name="Wilson K."/>
            <person name="Ely B."/>
        </authorList>
    </citation>
    <scope>NUCLEOTIDE SEQUENCE [LARGE SCALE GENOMIC DNA]</scope>
</reference>
<name>A0A385EEH7_9CAUD</name>
<proteinExistence type="predicted"/>
<organism evidence="2 3">
    <name type="scientific">Caulobacter phage CcrBL9</name>
    <dbReference type="NCBI Taxonomy" id="2283270"/>
    <lineage>
        <taxon>Viruses</taxon>
        <taxon>Duplodnaviria</taxon>
        <taxon>Heunggongvirae</taxon>
        <taxon>Uroviricota</taxon>
        <taxon>Caudoviricetes</taxon>
        <taxon>Jeanschmidtviridae</taxon>
        <taxon>Bertelyvirus</taxon>
        <taxon>Bertelyvirus BL9</taxon>
    </lineage>
</organism>
<protein>
    <submittedName>
        <fullName evidence="2">Uncharacterized protein</fullName>
    </submittedName>
</protein>
<keyword evidence="1" id="KW-0812">Transmembrane</keyword>
<accession>A0A385EEH7</accession>
<gene>
    <name evidence="2" type="ORF">CcrBL9_gp401</name>
</gene>
<evidence type="ECO:0000313" key="3">
    <source>
        <dbReference type="Proteomes" id="UP000259421"/>
    </source>
</evidence>
<dbReference type="Proteomes" id="UP000259421">
    <property type="component" value="Segment"/>
</dbReference>
<dbReference type="EMBL" id="MH588546">
    <property type="protein sequence ID" value="AXQ69425.1"/>
    <property type="molecule type" value="Genomic_DNA"/>
</dbReference>
<keyword evidence="1" id="KW-0472">Membrane</keyword>
<evidence type="ECO:0000313" key="2">
    <source>
        <dbReference type="EMBL" id="AXQ69425.1"/>
    </source>
</evidence>
<keyword evidence="3" id="KW-1185">Reference proteome</keyword>
<keyword evidence="1" id="KW-1133">Transmembrane helix</keyword>
<sequence length="90" mass="10575">MSRLRQAGEITAVVVFGIPFLLAYLLTGLIARSLPMGGEVHNWVWNIKGGKRQPWRQFWADTKQAYIERRTWTKVRKSSDRLFRQMRKGL</sequence>
<feature type="transmembrane region" description="Helical" evidence="1">
    <location>
        <begin position="12"/>
        <end position="31"/>
    </location>
</feature>
<reference evidence="3" key="1">
    <citation type="submission" date="2018-07" db="EMBL/GenBank/DDBJ databases">
        <title>Giant CbK-like Caulobacter bacteriophages have genetically divergent genomes.</title>
        <authorList>
            <person name="Wilson K.M."/>
            <person name="Ely B."/>
        </authorList>
    </citation>
    <scope>NUCLEOTIDE SEQUENCE [LARGE SCALE GENOMIC DNA]</scope>
</reference>